<evidence type="ECO:0000256" key="3">
    <source>
        <dbReference type="ARBA" id="ARBA00023004"/>
    </source>
</evidence>
<keyword evidence="6" id="KW-0732">Signal</keyword>
<sequence length="502" mass="57056">MLVAVALGALVIVIVWKCTSTNESYPPYAPGRLPVIGHLHHLAGNITAQELFRRWNLQKGPIFTVQLGVKRWVILNSMDAVNKLIVERSTVYSSRNLPDTLVNDLFYGVNHGGGFAFYPYGKEWRYLRRIAHNVLVLRKIDLYQPIIDERRNTLIKDIWDASSKYDHQKAFQLTMFIEHYTMTTILAIAFGKMCSFTPGDPRLHEAFALTERSAALLGPSEQIREFFPVLNVILPSARAEFIDVRKKMSAFYGGLLEEFKAQSDRDDCFVKEVLAKGELTDLQIATFVTLFVGAGSETTASTLEWMIALLANHPDIQDKAYDEIKEACGLDHLPTHEDESSLPYLQCIILETLRLRPPAPLSVPHATSEDDVYQNWFIPANTTVIMNLHAIHQDPSQYPEPEKFMPERHMSFVETGTKKFSQTTKDRPHLAFSTGRRVCVGIHLAERSLFMAASALLSCFKFEREGDKLINVSEPRDIRSPTFTPPPYKVRIVRRQNNISVF</sequence>
<evidence type="ECO:0000256" key="5">
    <source>
        <dbReference type="RuleBase" id="RU000461"/>
    </source>
</evidence>
<evidence type="ECO:0000256" key="4">
    <source>
        <dbReference type="PIRSR" id="PIRSR602401-1"/>
    </source>
</evidence>
<evidence type="ECO:0000313" key="7">
    <source>
        <dbReference type="EMBL" id="CDH54241.1"/>
    </source>
</evidence>
<dbReference type="PANTHER" id="PTHR46300:SF11">
    <property type="entry name" value="OXIDOREDUCTASE, PUTATIVE-RELATED"/>
    <property type="match status" value="1"/>
</dbReference>
<dbReference type="GO" id="GO:0020037">
    <property type="term" value="F:heme binding"/>
    <property type="evidence" value="ECO:0007669"/>
    <property type="project" value="InterPro"/>
</dbReference>
<dbReference type="AlphaFoldDB" id="A0A068RZ30"/>
<dbReference type="PANTHER" id="PTHR46300">
    <property type="entry name" value="P450, PUTATIVE (EUROFUNG)-RELATED-RELATED"/>
    <property type="match status" value="1"/>
</dbReference>
<dbReference type="InterPro" id="IPR036396">
    <property type="entry name" value="Cyt_P450_sf"/>
</dbReference>
<keyword evidence="2 5" id="KW-0560">Oxidoreductase</keyword>
<evidence type="ECO:0000313" key="8">
    <source>
        <dbReference type="Proteomes" id="UP000027586"/>
    </source>
</evidence>
<organism evidence="7 8">
    <name type="scientific">Lichtheimia corymbifera JMRC:FSU:9682</name>
    <dbReference type="NCBI Taxonomy" id="1263082"/>
    <lineage>
        <taxon>Eukaryota</taxon>
        <taxon>Fungi</taxon>
        <taxon>Fungi incertae sedis</taxon>
        <taxon>Mucoromycota</taxon>
        <taxon>Mucoromycotina</taxon>
        <taxon>Mucoromycetes</taxon>
        <taxon>Mucorales</taxon>
        <taxon>Lichtheimiaceae</taxon>
        <taxon>Lichtheimia</taxon>
    </lineage>
</organism>
<dbReference type="OrthoDB" id="1055148at2759"/>
<dbReference type="GO" id="GO:0016705">
    <property type="term" value="F:oxidoreductase activity, acting on paired donors, with incorporation or reduction of molecular oxygen"/>
    <property type="evidence" value="ECO:0007669"/>
    <property type="project" value="InterPro"/>
</dbReference>
<protein>
    <submittedName>
        <fullName evidence="7">Cytochrome p450</fullName>
    </submittedName>
</protein>
<dbReference type="Gene3D" id="1.10.630.10">
    <property type="entry name" value="Cytochrome P450"/>
    <property type="match status" value="1"/>
</dbReference>
<gene>
    <name evidence="7" type="ORF">LCOR_05505.1</name>
</gene>
<dbReference type="PROSITE" id="PS00086">
    <property type="entry name" value="CYTOCHROME_P450"/>
    <property type="match status" value="1"/>
</dbReference>
<proteinExistence type="inferred from homology"/>
<dbReference type="STRING" id="1263082.A0A068RZ30"/>
<dbReference type="Pfam" id="PF00067">
    <property type="entry name" value="p450"/>
    <property type="match status" value="1"/>
</dbReference>
<dbReference type="Proteomes" id="UP000027586">
    <property type="component" value="Unassembled WGS sequence"/>
</dbReference>
<dbReference type="InterPro" id="IPR017972">
    <property type="entry name" value="Cyt_P450_CS"/>
</dbReference>
<keyword evidence="8" id="KW-1185">Reference proteome</keyword>
<reference evidence="7" key="1">
    <citation type="submission" date="2013-08" db="EMBL/GenBank/DDBJ databases">
        <title>Gene expansion shapes genome architecture in the human pathogen Lichtheimia corymbifera: an evolutionary genomics analysis in the ancient terrestrial Mucorales (Mucoromycotina).</title>
        <authorList>
            <person name="Schwartze V.U."/>
            <person name="Winter S."/>
            <person name="Shelest E."/>
            <person name="Marcet-Houben M."/>
            <person name="Horn F."/>
            <person name="Wehner S."/>
            <person name="Hoffmann K."/>
            <person name="Riege K."/>
            <person name="Sammeth M."/>
            <person name="Nowrousian M."/>
            <person name="Valiante V."/>
            <person name="Linde J."/>
            <person name="Jacobsen I.D."/>
            <person name="Marz M."/>
            <person name="Brakhage A.A."/>
            <person name="Gabaldon T."/>
            <person name="Bocker S."/>
            <person name="Voigt K."/>
        </authorList>
    </citation>
    <scope>NUCLEOTIDE SEQUENCE [LARGE SCALE GENOMIC DNA]</scope>
    <source>
        <strain evidence="7">FSU 9682</strain>
    </source>
</reference>
<keyword evidence="3 4" id="KW-0408">Iron</keyword>
<dbReference type="InterPro" id="IPR001128">
    <property type="entry name" value="Cyt_P450"/>
</dbReference>
<keyword evidence="1 4" id="KW-0479">Metal-binding</keyword>
<accession>A0A068RZ30</accession>
<name>A0A068RZ30_9FUNG</name>
<dbReference type="InterPro" id="IPR002401">
    <property type="entry name" value="Cyt_P450_E_grp-I"/>
</dbReference>
<dbReference type="VEuPathDB" id="FungiDB:LCOR_05505.1"/>
<feature type="signal peptide" evidence="6">
    <location>
        <begin position="1"/>
        <end position="21"/>
    </location>
</feature>
<keyword evidence="5" id="KW-0503">Monooxygenase</keyword>
<dbReference type="GO" id="GO:0005506">
    <property type="term" value="F:iron ion binding"/>
    <property type="evidence" value="ECO:0007669"/>
    <property type="project" value="InterPro"/>
</dbReference>
<evidence type="ECO:0000256" key="2">
    <source>
        <dbReference type="ARBA" id="ARBA00023002"/>
    </source>
</evidence>
<dbReference type="PRINTS" id="PR00463">
    <property type="entry name" value="EP450I"/>
</dbReference>
<dbReference type="EMBL" id="CBTN010000022">
    <property type="protein sequence ID" value="CDH54241.1"/>
    <property type="molecule type" value="Genomic_DNA"/>
</dbReference>
<dbReference type="InterPro" id="IPR050364">
    <property type="entry name" value="Cytochrome_P450_fung"/>
</dbReference>
<evidence type="ECO:0000256" key="6">
    <source>
        <dbReference type="SAM" id="SignalP"/>
    </source>
</evidence>
<keyword evidence="4 5" id="KW-0349">Heme</keyword>
<comment type="cofactor">
    <cofactor evidence="4">
        <name>heme</name>
        <dbReference type="ChEBI" id="CHEBI:30413"/>
    </cofactor>
</comment>
<feature type="chain" id="PRO_5001655637" evidence="6">
    <location>
        <begin position="22"/>
        <end position="502"/>
    </location>
</feature>
<dbReference type="SUPFAM" id="SSF48264">
    <property type="entry name" value="Cytochrome P450"/>
    <property type="match status" value="1"/>
</dbReference>
<dbReference type="GO" id="GO:0004497">
    <property type="term" value="F:monooxygenase activity"/>
    <property type="evidence" value="ECO:0007669"/>
    <property type="project" value="UniProtKB-KW"/>
</dbReference>
<comment type="similarity">
    <text evidence="5">Belongs to the cytochrome P450 family.</text>
</comment>
<feature type="binding site" description="axial binding residue" evidence="4">
    <location>
        <position position="439"/>
    </location>
    <ligand>
        <name>heme</name>
        <dbReference type="ChEBI" id="CHEBI:30413"/>
    </ligand>
    <ligandPart>
        <name>Fe</name>
        <dbReference type="ChEBI" id="CHEBI:18248"/>
    </ligandPart>
</feature>
<comment type="caution">
    <text evidence="7">The sequence shown here is derived from an EMBL/GenBank/DDBJ whole genome shotgun (WGS) entry which is preliminary data.</text>
</comment>
<evidence type="ECO:0000256" key="1">
    <source>
        <dbReference type="ARBA" id="ARBA00022723"/>
    </source>
</evidence>
<dbReference type="PRINTS" id="PR00385">
    <property type="entry name" value="P450"/>
</dbReference>